<dbReference type="Proteomes" id="UP000789901">
    <property type="component" value="Unassembled WGS sequence"/>
</dbReference>
<dbReference type="SUPFAM" id="SSF47769">
    <property type="entry name" value="SAM/Pointed domain"/>
    <property type="match status" value="1"/>
</dbReference>
<feature type="non-terminal residue" evidence="2">
    <location>
        <position position="512"/>
    </location>
</feature>
<gene>
    <name evidence="2" type="ORF">GMARGA_LOCUS30748</name>
</gene>
<protein>
    <submittedName>
        <fullName evidence="2">9251_t:CDS:1</fullName>
    </submittedName>
</protein>
<keyword evidence="3" id="KW-1185">Reference proteome</keyword>
<accession>A0ABN7WGZ9</accession>
<proteinExistence type="predicted"/>
<organism evidence="2 3">
    <name type="scientific">Gigaspora margarita</name>
    <dbReference type="NCBI Taxonomy" id="4874"/>
    <lineage>
        <taxon>Eukaryota</taxon>
        <taxon>Fungi</taxon>
        <taxon>Fungi incertae sedis</taxon>
        <taxon>Mucoromycota</taxon>
        <taxon>Glomeromycotina</taxon>
        <taxon>Glomeromycetes</taxon>
        <taxon>Diversisporales</taxon>
        <taxon>Gigasporaceae</taxon>
        <taxon>Gigaspora</taxon>
    </lineage>
</organism>
<dbReference type="EMBL" id="CAJVQB010044114">
    <property type="protein sequence ID" value="CAG8831665.1"/>
    <property type="molecule type" value="Genomic_DNA"/>
</dbReference>
<feature type="non-terminal residue" evidence="2">
    <location>
        <position position="1"/>
    </location>
</feature>
<comment type="caution">
    <text evidence="2">The sequence shown here is derived from an EMBL/GenBank/DDBJ whole genome shotgun (WGS) entry which is preliminary data.</text>
</comment>
<dbReference type="Gene3D" id="1.10.150.50">
    <property type="entry name" value="Transcription Factor, Ets-1"/>
    <property type="match status" value="1"/>
</dbReference>
<evidence type="ECO:0000313" key="3">
    <source>
        <dbReference type="Proteomes" id="UP000789901"/>
    </source>
</evidence>
<sequence>KKGKKNKPQTVASTGGKDVQPSDTDARPPDIGTSEKGQTFEETPLLREQSTGNYCIASIVYRGTAHYLWQKTIVSMEGVETTEVAMPSAEVIKKWKRPNLTKFLIDMKGVLELDDEDFQKLMDQKLDGPGFLDLTQDDLMKLGMPLGAAKIITRLVKELKGEEQEINEIKGSQLLKRTFEEFNETQSELLKQNLETQSELLKQNLDGIKEFFDSQTKKPRSVISLSNLNRSKVELLLEYLELSRKSVALNVEPTSKEVQLFQWDEQQAEDKHAEKYLSFLNRTISIPSESMWYNPVSNKQFLSVDIDALPFSIKGTADVVVTKKVFFKTRNVVGGIQVVFELKKKIEDHHVHQAIGGLIVANILSEHPVFVVLTDLKEEWIFYWLSSDKKVVESSADLCHAITIFENAFEDPEGVEIVNESDFHIARRCNFRAYKRLTDSVEDSVKSNEDGLEMFINRPKVNFEFQDDVANMSDVFDMMTSEEILNWKLKRVSKLLAKNPGLQNIMLSKDYE</sequence>
<feature type="region of interest" description="Disordered" evidence="1">
    <location>
        <begin position="1"/>
        <end position="44"/>
    </location>
</feature>
<dbReference type="InterPro" id="IPR013761">
    <property type="entry name" value="SAM/pointed_sf"/>
</dbReference>
<evidence type="ECO:0000256" key="1">
    <source>
        <dbReference type="SAM" id="MobiDB-lite"/>
    </source>
</evidence>
<evidence type="ECO:0000313" key="2">
    <source>
        <dbReference type="EMBL" id="CAG8831665.1"/>
    </source>
</evidence>
<reference evidence="2 3" key="1">
    <citation type="submission" date="2021-06" db="EMBL/GenBank/DDBJ databases">
        <authorList>
            <person name="Kallberg Y."/>
            <person name="Tangrot J."/>
            <person name="Rosling A."/>
        </authorList>
    </citation>
    <scope>NUCLEOTIDE SEQUENCE [LARGE SCALE GENOMIC DNA]</scope>
    <source>
        <strain evidence="2 3">120-4 pot B 10/14</strain>
    </source>
</reference>
<name>A0ABN7WGZ9_GIGMA</name>